<name>A0A4R7F379_9FLAO</name>
<gene>
    <name evidence="1" type="ORF">C8P70_11534</name>
</gene>
<evidence type="ECO:0000313" key="1">
    <source>
        <dbReference type="EMBL" id="TDS57535.1"/>
    </source>
</evidence>
<dbReference type="EMBL" id="SOAG01000015">
    <property type="protein sequence ID" value="TDS57535.1"/>
    <property type="molecule type" value="Genomic_DNA"/>
</dbReference>
<dbReference type="Proteomes" id="UP000295215">
    <property type="component" value="Unassembled WGS sequence"/>
</dbReference>
<keyword evidence="2" id="KW-1185">Reference proteome</keyword>
<proteinExistence type="predicted"/>
<dbReference type="OrthoDB" id="289296at2"/>
<comment type="caution">
    <text evidence="1">The sequence shown here is derived from an EMBL/GenBank/DDBJ whole genome shotgun (WGS) entry which is preliminary data.</text>
</comment>
<accession>A0A4R7F379</accession>
<organism evidence="1 2">
    <name type="scientific">Myroides indicus</name>
    <dbReference type="NCBI Taxonomy" id="1323422"/>
    <lineage>
        <taxon>Bacteria</taxon>
        <taxon>Pseudomonadati</taxon>
        <taxon>Bacteroidota</taxon>
        <taxon>Flavobacteriia</taxon>
        <taxon>Flavobacteriales</taxon>
        <taxon>Flavobacteriaceae</taxon>
        <taxon>Myroides</taxon>
    </lineage>
</organism>
<sequence>MKKGKNIELDNETLDRIVTMAREEKKPFEAIRNEFGLNEKEVTDIMKKRFSTDDYEMWKKRVATKKPKPKPLTDDDYDDLDSKYYIKNKF</sequence>
<evidence type="ECO:0000313" key="2">
    <source>
        <dbReference type="Proteomes" id="UP000295215"/>
    </source>
</evidence>
<dbReference type="RefSeq" id="WP_133712712.1">
    <property type="nucleotide sequence ID" value="NZ_SOAG01000015.1"/>
</dbReference>
<dbReference type="Pfam" id="PF10985">
    <property type="entry name" value="DUF2805"/>
    <property type="match status" value="1"/>
</dbReference>
<dbReference type="InterPro" id="IPR019882">
    <property type="entry name" value="CHP03643"/>
</dbReference>
<protein>
    <submittedName>
        <fullName evidence="1">Uncharacterized protein (TIGR03643 family)</fullName>
    </submittedName>
</protein>
<dbReference type="AlphaFoldDB" id="A0A4R7F379"/>
<reference evidence="1 2" key="1">
    <citation type="submission" date="2019-03" db="EMBL/GenBank/DDBJ databases">
        <title>Genomic Encyclopedia of Archaeal and Bacterial Type Strains, Phase II (KMG-II): from individual species to whole genera.</title>
        <authorList>
            <person name="Goeker M."/>
        </authorList>
    </citation>
    <scope>NUCLEOTIDE SEQUENCE [LARGE SCALE GENOMIC DNA]</scope>
    <source>
        <strain evidence="1 2">DSM 28213</strain>
    </source>
</reference>